<dbReference type="GO" id="GO:0050660">
    <property type="term" value="F:flavin adenine dinucleotide binding"/>
    <property type="evidence" value="ECO:0007669"/>
    <property type="project" value="InterPro"/>
</dbReference>
<keyword evidence="8 10" id="KW-0472">Membrane</keyword>
<feature type="transmembrane region" description="Helical" evidence="11">
    <location>
        <begin position="7"/>
        <end position="29"/>
    </location>
</feature>
<evidence type="ECO:0000256" key="7">
    <source>
        <dbReference type="ARBA" id="ARBA00023122"/>
    </source>
</evidence>
<keyword evidence="7 9" id="KW-0129">CBS domain</keyword>
<keyword evidence="6 10" id="KW-1133">Transmembrane helix</keyword>
<dbReference type="InterPro" id="IPR046342">
    <property type="entry name" value="CBS_dom_sf"/>
</dbReference>
<evidence type="ECO:0000256" key="4">
    <source>
        <dbReference type="ARBA" id="ARBA00022692"/>
    </source>
</evidence>
<dbReference type="Proteomes" id="UP000194012">
    <property type="component" value="Unassembled WGS sequence"/>
</dbReference>
<evidence type="ECO:0000259" key="13">
    <source>
        <dbReference type="PROSITE" id="PS51846"/>
    </source>
</evidence>
<feature type="transmembrane region" description="Helical" evidence="11">
    <location>
        <begin position="98"/>
        <end position="115"/>
    </location>
</feature>
<dbReference type="GO" id="GO:0005886">
    <property type="term" value="C:plasma membrane"/>
    <property type="evidence" value="ECO:0007669"/>
    <property type="project" value="UniProtKB-SubCell"/>
</dbReference>
<dbReference type="Pfam" id="PF01595">
    <property type="entry name" value="CNNM"/>
    <property type="match status" value="1"/>
</dbReference>
<evidence type="ECO:0000256" key="6">
    <source>
        <dbReference type="ARBA" id="ARBA00022989"/>
    </source>
</evidence>
<comment type="similarity">
    <text evidence="2">Belongs to the UPF0053 family. Hemolysin C subfamily.</text>
</comment>
<dbReference type="RefSeq" id="WP_085825074.1">
    <property type="nucleotide sequence ID" value="NZ_FWFJ01000001.1"/>
</dbReference>
<dbReference type="AlphaFoldDB" id="A0A1X6Y2T8"/>
<feature type="transmembrane region" description="Helical" evidence="11">
    <location>
        <begin position="68"/>
        <end position="91"/>
    </location>
</feature>
<evidence type="ECO:0000256" key="10">
    <source>
        <dbReference type="PROSITE-ProRule" id="PRU01193"/>
    </source>
</evidence>
<evidence type="ECO:0000259" key="12">
    <source>
        <dbReference type="PROSITE" id="PS51371"/>
    </source>
</evidence>
<evidence type="ECO:0000256" key="1">
    <source>
        <dbReference type="ARBA" id="ARBA00004651"/>
    </source>
</evidence>
<feature type="domain" description="CBS" evidence="12">
    <location>
        <begin position="291"/>
        <end position="348"/>
    </location>
</feature>
<dbReference type="FunFam" id="3.10.580.10:FF:000002">
    <property type="entry name" value="Magnesium/cobalt efflux protein CorC"/>
    <property type="match status" value="1"/>
</dbReference>
<dbReference type="Gene3D" id="3.10.580.10">
    <property type="entry name" value="CBS-domain"/>
    <property type="match status" value="1"/>
</dbReference>
<keyword evidence="4 10" id="KW-0812">Transmembrane</keyword>
<dbReference type="SUPFAM" id="SSF54631">
    <property type="entry name" value="CBS-domain pair"/>
    <property type="match status" value="1"/>
</dbReference>
<feature type="domain" description="CBS" evidence="12">
    <location>
        <begin position="216"/>
        <end position="278"/>
    </location>
</feature>
<dbReference type="OrthoDB" id="9797674at2"/>
<reference evidence="15" key="1">
    <citation type="submission" date="2017-03" db="EMBL/GenBank/DDBJ databases">
        <authorList>
            <person name="Rodrigo-Torres L."/>
            <person name="Arahal R.D."/>
            <person name="Lucena T."/>
        </authorList>
    </citation>
    <scope>NUCLEOTIDE SEQUENCE [LARGE SCALE GENOMIC DNA]</scope>
    <source>
        <strain evidence="15">CECT 8370</strain>
    </source>
</reference>
<dbReference type="CDD" id="cd04590">
    <property type="entry name" value="CBS_pair_CorC_HlyC_assoc"/>
    <property type="match status" value="1"/>
</dbReference>
<dbReference type="InterPro" id="IPR044751">
    <property type="entry name" value="Ion_transp-like_CBS"/>
</dbReference>
<feature type="transmembrane region" description="Helical" evidence="11">
    <location>
        <begin position="135"/>
        <end position="156"/>
    </location>
</feature>
<evidence type="ECO:0000256" key="8">
    <source>
        <dbReference type="ARBA" id="ARBA00023136"/>
    </source>
</evidence>
<dbReference type="InterPro" id="IPR036318">
    <property type="entry name" value="FAD-bd_PCMH-like_sf"/>
</dbReference>
<organism evidence="14 15">
    <name type="scientific">Roseovarius gaetbuli</name>
    <dbReference type="NCBI Taxonomy" id="1356575"/>
    <lineage>
        <taxon>Bacteria</taxon>
        <taxon>Pseudomonadati</taxon>
        <taxon>Pseudomonadota</taxon>
        <taxon>Alphaproteobacteria</taxon>
        <taxon>Rhodobacterales</taxon>
        <taxon>Roseobacteraceae</taxon>
        <taxon>Roseovarius</taxon>
    </lineage>
</organism>
<dbReference type="SUPFAM" id="SSF56176">
    <property type="entry name" value="FAD-binding/transporter-associated domain-like"/>
    <property type="match status" value="1"/>
</dbReference>
<evidence type="ECO:0000313" key="14">
    <source>
        <dbReference type="EMBL" id="SLN09613.1"/>
    </source>
</evidence>
<keyword evidence="15" id="KW-1185">Reference proteome</keyword>
<dbReference type="SMART" id="SM01091">
    <property type="entry name" value="CorC_HlyC"/>
    <property type="match status" value="1"/>
</dbReference>
<comment type="subcellular location">
    <subcellularLocation>
        <location evidence="1">Cell membrane</location>
        <topology evidence="1">Multi-pass membrane protein</topology>
    </subcellularLocation>
</comment>
<keyword evidence="3" id="KW-1003">Cell membrane</keyword>
<protein>
    <submittedName>
        <fullName evidence="14">Magnesium and cobalt efflux protein CorC</fullName>
    </submittedName>
</protein>
<proteinExistence type="inferred from homology"/>
<feature type="domain" description="CNNM transmembrane" evidence="13">
    <location>
        <begin position="8"/>
        <end position="197"/>
    </location>
</feature>
<sequence>MEATTPILDFAFWITSGAILTLLVLSAFFSGSETALTAASRGKLRAQAEKGSAGAECALNITEDNERLIGSVLLGNNLVNILATSLATALFTRMFGESGVALATLVMTLLVLVFAEVLPKTYAITNAEAAAARTAPIIVMVIKVFSPIVSAVRLFVRMVLGLFGVQTDPDSHILAVRDEIAGALYLGQSEGVVEKEDRDRILGALDLGERAVEEIMLHRSGIEMIDVDADPDAILNQCLESNHTRLPLYRDDPDNIIGVVHAKDLLRAMHKLVTGSTSSAKALSKFDITSVARKPYFVPETTTLDDQMRQFLRMRSHFAIVVDEYGSLQGLITLEDILEEIVGEITDEFDPDAEHAIRKSDDNQFLVEGAMTIRDLNRATDWNLPDEAANTVAGLVIHEAQMIPKVDQVFIFHGFRFQVIARKDNRITKLKVSKI</sequence>
<gene>
    <name evidence="14" type="primary">corC</name>
    <name evidence="14" type="ORF">ROG8370_00038</name>
</gene>
<dbReference type="PANTHER" id="PTHR22777">
    <property type="entry name" value="HEMOLYSIN-RELATED"/>
    <property type="match status" value="1"/>
</dbReference>
<accession>A0A1X6Y2T8</accession>
<dbReference type="InterPro" id="IPR002550">
    <property type="entry name" value="CNNM"/>
</dbReference>
<dbReference type="PROSITE" id="PS51371">
    <property type="entry name" value="CBS"/>
    <property type="match status" value="2"/>
</dbReference>
<evidence type="ECO:0000313" key="15">
    <source>
        <dbReference type="Proteomes" id="UP000194012"/>
    </source>
</evidence>
<evidence type="ECO:0000256" key="11">
    <source>
        <dbReference type="SAM" id="Phobius"/>
    </source>
</evidence>
<name>A0A1X6Y2T8_9RHOB</name>
<dbReference type="Gene3D" id="3.30.465.10">
    <property type="match status" value="1"/>
</dbReference>
<evidence type="ECO:0000256" key="9">
    <source>
        <dbReference type="PROSITE-ProRule" id="PRU00703"/>
    </source>
</evidence>
<dbReference type="PANTHER" id="PTHR22777:SF32">
    <property type="entry name" value="UPF0053 INNER MEMBRANE PROTEIN YFJD"/>
    <property type="match status" value="1"/>
</dbReference>
<dbReference type="Pfam" id="PF03471">
    <property type="entry name" value="CorC_HlyC"/>
    <property type="match status" value="1"/>
</dbReference>
<dbReference type="InterPro" id="IPR000644">
    <property type="entry name" value="CBS_dom"/>
</dbReference>
<dbReference type="InterPro" id="IPR016169">
    <property type="entry name" value="FAD-bd_PCMH_sub2"/>
</dbReference>
<dbReference type="EMBL" id="FWFJ01000001">
    <property type="protein sequence ID" value="SLN09613.1"/>
    <property type="molecule type" value="Genomic_DNA"/>
</dbReference>
<keyword evidence="5" id="KW-0677">Repeat</keyword>
<evidence type="ECO:0000256" key="2">
    <source>
        <dbReference type="ARBA" id="ARBA00006446"/>
    </source>
</evidence>
<evidence type="ECO:0000256" key="3">
    <source>
        <dbReference type="ARBA" id="ARBA00022475"/>
    </source>
</evidence>
<evidence type="ECO:0000256" key="5">
    <source>
        <dbReference type="ARBA" id="ARBA00022737"/>
    </source>
</evidence>
<dbReference type="PROSITE" id="PS51846">
    <property type="entry name" value="CNNM"/>
    <property type="match status" value="1"/>
</dbReference>
<dbReference type="InterPro" id="IPR005170">
    <property type="entry name" value="Transptr-assoc_dom"/>
</dbReference>
<dbReference type="Pfam" id="PF00571">
    <property type="entry name" value="CBS"/>
    <property type="match status" value="2"/>
</dbReference>